<feature type="compositionally biased region" description="Low complexity" evidence="1">
    <location>
        <begin position="619"/>
        <end position="641"/>
    </location>
</feature>
<feature type="compositionally biased region" description="Pro residues" evidence="1">
    <location>
        <begin position="668"/>
        <end position="679"/>
    </location>
</feature>
<evidence type="ECO:0000313" key="2">
    <source>
        <dbReference type="EMBL" id="BBX38021.1"/>
    </source>
</evidence>
<feature type="region of interest" description="Disordered" evidence="1">
    <location>
        <begin position="528"/>
        <end position="570"/>
    </location>
</feature>
<proteinExistence type="predicted"/>
<feature type="compositionally biased region" description="Basic and acidic residues" evidence="1">
    <location>
        <begin position="496"/>
        <end position="510"/>
    </location>
</feature>
<protein>
    <recommendedName>
        <fullName evidence="4">ESX-1 secretion-associated protein EspA/EspE-like domain-containing protein</fullName>
    </recommendedName>
</protein>
<feature type="compositionally biased region" description="Pro residues" evidence="1">
    <location>
        <begin position="321"/>
        <end position="333"/>
    </location>
</feature>
<accession>A0ABN5YJ74</accession>
<dbReference type="Proteomes" id="UP000465622">
    <property type="component" value="Chromosome"/>
</dbReference>
<feature type="compositionally biased region" description="Low complexity" evidence="1">
    <location>
        <begin position="457"/>
        <end position="495"/>
    </location>
</feature>
<feature type="compositionally biased region" description="Polar residues" evidence="1">
    <location>
        <begin position="414"/>
        <end position="423"/>
    </location>
</feature>
<dbReference type="RefSeq" id="WP_235684086.1">
    <property type="nucleotide sequence ID" value="NZ_AP022567.1"/>
</dbReference>
<organism evidence="2 3">
    <name type="scientific">Mycolicibacterium mageritense</name>
    <name type="common">Mycobacterium mageritense</name>
    <dbReference type="NCBI Taxonomy" id="53462"/>
    <lineage>
        <taxon>Bacteria</taxon>
        <taxon>Bacillati</taxon>
        <taxon>Actinomycetota</taxon>
        <taxon>Actinomycetes</taxon>
        <taxon>Mycobacteriales</taxon>
        <taxon>Mycobacteriaceae</taxon>
        <taxon>Mycolicibacterium</taxon>
    </lineage>
</organism>
<dbReference type="EMBL" id="AP022567">
    <property type="protein sequence ID" value="BBX38021.1"/>
    <property type="molecule type" value="Genomic_DNA"/>
</dbReference>
<evidence type="ECO:0000313" key="3">
    <source>
        <dbReference type="Proteomes" id="UP000465622"/>
    </source>
</evidence>
<feature type="compositionally biased region" description="Basic and acidic residues" evidence="1">
    <location>
        <begin position="424"/>
        <end position="451"/>
    </location>
</feature>
<reference evidence="2 3" key="1">
    <citation type="journal article" date="2019" name="Emerg. Microbes Infect.">
        <title>Comprehensive subspecies identification of 175 nontuberculous mycobacteria species based on 7547 genomic profiles.</title>
        <authorList>
            <person name="Matsumoto Y."/>
            <person name="Kinjo T."/>
            <person name="Motooka D."/>
            <person name="Nabeya D."/>
            <person name="Jung N."/>
            <person name="Uechi K."/>
            <person name="Horii T."/>
            <person name="Iida T."/>
            <person name="Fujita J."/>
            <person name="Nakamura S."/>
        </authorList>
    </citation>
    <scope>NUCLEOTIDE SEQUENCE [LARGE SCALE GENOMIC DNA]</scope>
    <source>
        <strain evidence="2 3">JCM 12375</strain>
    </source>
</reference>
<feature type="region of interest" description="Disordered" evidence="1">
    <location>
        <begin position="611"/>
        <end position="729"/>
    </location>
</feature>
<feature type="compositionally biased region" description="Gly residues" evidence="1">
    <location>
        <begin position="387"/>
        <end position="412"/>
    </location>
</feature>
<feature type="compositionally biased region" description="Low complexity" evidence="1">
    <location>
        <begin position="334"/>
        <end position="363"/>
    </location>
</feature>
<evidence type="ECO:0008006" key="4">
    <source>
        <dbReference type="Google" id="ProtNLM"/>
    </source>
</evidence>
<evidence type="ECO:0000256" key="1">
    <source>
        <dbReference type="SAM" id="MobiDB-lite"/>
    </source>
</evidence>
<feature type="region of interest" description="Disordered" evidence="1">
    <location>
        <begin position="379"/>
        <end position="516"/>
    </location>
</feature>
<name>A0ABN5YJ74_MYCME</name>
<feature type="region of interest" description="Disordered" evidence="1">
    <location>
        <begin position="317"/>
        <end position="364"/>
    </location>
</feature>
<keyword evidence="3" id="KW-1185">Reference proteome</keyword>
<sequence>MENVAAAKAAAKAGRDAVKAEGATAESVAAAKQSARDGVKLAAGELFTKVGAVKMASRAVPVLGSLYSAYEAFNSFKEGRIVAGCLDLIGIIPGPVGWVAMAASWAWKTWGEDRIGQWDKPDDTNTHMLPGSAAEESGVAALDRIITEAQRNVFSFQDGSTGSVWDSNAPKALRLDGPEVEKALSDWLGGVAGLFLEIDKAMTQSGESYFQQQRTKLQPRLSAMAALKGKSKDIVAELKAASDGADEAYKAVIGANVDARKQLANDGELSDQAGAITATTLLEKGKAKLDAAETKLGQLFGETPALVVNTAEGTVAAPAATPTPKPTPTPTPAVTPAATTPAPQQTTPKTETPTPKTETPTPKATDDALKKLMEQLNKTQTPAGNPLGTGGGLGGGNPLGNCGLGGNQGGGTPLSQTKPQTTSEPKKLVEDKKPREKREEKEEAKKEEQKKPLTNTKAAQEKAAVPAAEPKPAVAPAAAPAAAAPTPAQQNAAHAAKAEEKPNTDVDVKGQKATFPDPKTAKMAQLLAAADPTHPKSLADAAAEAGLKPPVPGQDPGQQVPPSDAKPGDVMVAGEKKYMLLGDGKFYDLGEYKVVGADELPKEMGDRAGYFRLQDANAGQPASGQQPGGVVPVTNPQGPQGPISPQNQGGAQHQVPGATGAPQGPMSGNPPPAGMPPAPGGVQSAGSPGVPKPGAPGTGPGNASATDTGTGVGGPSTAGGQRLDPGAVR</sequence>
<gene>
    <name evidence="2" type="ORF">MMAGJ_73030</name>
</gene>